<evidence type="ECO:0000256" key="6">
    <source>
        <dbReference type="RuleBase" id="RU364082"/>
    </source>
</evidence>
<accession>A0A1C9W7T0</accession>
<evidence type="ECO:0000256" key="5">
    <source>
        <dbReference type="ARBA" id="ARBA00048200"/>
    </source>
</evidence>
<dbReference type="InterPro" id="IPR036291">
    <property type="entry name" value="NAD(P)-bd_dom_sf"/>
</dbReference>
<dbReference type="Proteomes" id="UP000095672">
    <property type="component" value="Chromosome"/>
</dbReference>
<keyword evidence="9" id="KW-1185">Reference proteome</keyword>
<comment type="pathway">
    <text evidence="1 6">Carbohydrate biosynthesis; dTDP-L-rhamnose biosynthesis.</text>
</comment>
<evidence type="ECO:0000313" key="9">
    <source>
        <dbReference type="Proteomes" id="UP000095672"/>
    </source>
</evidence>
<dbReference type="GO" id="GO:0009243">
    <property type="term" value="P:O antigen biosynthetic process"/>
    <property type="evidence" value="ECO:0007669"/>
    <property type="project" value="UniProtKB-UniPathway"/>
</dbReference>
<organism evidence="8 9">
    <name type="scientific">Microbulbifer aggregans</name>
    <dbReference type="NCBI Taxonomy" id="1769779"/>
    <lineage>
        <taxon>Bacteria</taxon>
        <taxon>Pseudomonadati</taxon>
        <taxon>Pseudomonadota</taxon>
        <taxon>Gammaproteobacteria</taxon>
        <taxon>Cellvibrionales</taxon>
        <taxon>Microbulbiferaceae</taxon>
        <taxon>Microbulbifer</taxon>
    </lineage>
</organism>
<dbReference type="KEGG" id="micc:AUP74_01762"/>
<name>A0A1C9W7T0_9GAMM</name>
<keyword evidence="6 8" id="KW-0560">Oxidoreductase</keyword>
<dbReference type="Gene3D" id="3.90.25.10">
    <property type="entry name" value="UDP-galactose 4-epimerase, domain 1"/>
    <property type="match status" value="1"/>
</dbReference>
<dbReference type="RefSeq" id="WP_069947236.1">
    <property type="nucleotide sequence ID" value="NZ_CP014143.1"/>
</dbReference>
<dbReference type="GO" id="GO:0008831">
    <property type="term" value="F:dTDP-4-dehydrorhamnose reductase activity"/>
    <property type="evidence" value="ECO:0007669"/>
    <property type="project" value="UniProtKB-EC"/>
</dbReference>
<dbReference type="GO" id="GO:0019305">
    <property type="term" value="P:dTDP-rhamnose biosynthetic process"/>
    <property type="evidence" value="ECO:0007669"/>
    <property type="project" value="UniProtKB-UniPathway"/>
</dbReference>
<reference evidence="9" key="1">
    <citation type="submission" date="2016-01" db="EMBL/GenBank/DDBJ databases">
        <title>Complete genome sequence of Microbulbifer sp. CCB-MM1, a halophile isolated from Matang Mangrove Forest, Perak.</title>
        <authorList>
            <person name="Moh T.H."/>
            <person name="Dinesh B."/>
            <person name="Lau N.-S."/>
            <person name="Go F."/>
            <person name="Alexander Chong S.-C."/>
        </authorList>
    </citation>
    <scope>NUCLEOTIDE SEQUENCE [LARGE SCALE GENOMIC DNA]</scope>
    <source>
        <strain evidence="9">CCB-MM1</strain>
    </source>
</reference>
<comment type="similarity">
    <text evidence="2 6">Belongs to the dTDP-4-dehydrorhamnose reductase family.</text>
</comment>
<dbReference type="PANTHER" id="PTHR10491:SF4">
    <property type="entry name" value="METHIONINE ADENOSYLTRANSFERASE 2 SUBUNIT BETA"/>
    <property type="match status" value="1"/>
</dbReference>
<dbReference type="AlphaFoldDB" id="A0A1C9W7T0"/>
<dbReference type="InterPro" id="IPR005913">
    <property type="entry name" value="dTDP_dehydrorham_reduct"/>
</dbReference>
<evidence type="ECO:0000256" key="3">
    <source>
        <dbReference type="ARBA" id="ARBA00012929"/>
    </source>
</evidence>
<dbReference type="GO" id="GO:0005829">
    <property type="term" value="C:cytosol"/>
    <property type="evidence" value="ECO:0007669"/>
    <property type="project" value="TreeGrafter"/>
</dbReference>
<dbReference type="CDD" id="cd05254">
    <property type="entry name" value="dTDP_HR_like_SDR_e"/>
    <property type="match status" value="1"/>
</dbReference>
<dbReference type="PANTHER" id="PTHR10491">
    <property type="entry name" value="DTDP-4-DEHYDRORHAMNOSE REDUCTASE"/>
    <property type="match status" value="1"/>
</dbReference>
<dbReference type="EMBL" id="CP014143">
    <property type="protein sequence ID" value="AOS97193.1"/>
    <property type="molecule type" value="Genomic_DNA"/>
</dbReference>
<dbReference type="UniPathway" id="UPA00281"/>
<proteinExistence type="inferred from homology"/>
<evidence type="ECO:0000313" key="8">
    <source>
        <dbReference type="EMBL" id="AOS97193.1"/>
    </source>
</evidence>
<comment type="cofactor">
    <cofactor evidence="6">
        <name>Mg(2+)</name>
        <dbReference type="ChEBI" id="CHEBI:18420"/>
    </cofactor>
    <text evidence="6">Binds 1 Mg(2+) ion per monomer.</text>
</comment>
<protein>
    <recommendedName>
        <fullName evidence="4 6">dTDP-4-dehydrorhamnose reductase</fullName>
        <ecNumber evidence="3 6">1.1.1.133</ecNumber>
    </recommendedName>
</protein>
<evidence type="ECO:0000256" key="4">
    <source>
        <dbReference type="ARBA" id="ARBA00017099"/>
    </source>
</evidence>
<evidence type="ECO:0000256" key="1">
    <source>
        <dbReference type="ARBA" id="ARBA00004781"/>
    </source>
</evidence>
<dbReference type="NCBIfam" id="TIGR01214">
    <property type="entry name" value="rmlD"/>
    <property type="match status" value="1"/>
</dbReference>
<evidence type="ECO:0000259" key="7">
    <source>
        <dbReference type="Pfam" id="PF04321"/>
    </source>
</evidence>
<dbReference type="Pfam" id="PF04321">
    <property type="entry name" value="RmlD_sub_bind"/>
    <property type="match status" value="1"/>
</dbReference>
<keyword evidence="6" id="KW-0521">NADP</keyword>
<dbReference type="InterPro" id="IPR029903">
    <property type="entry name" value="RmlD-like-bd"/>
</dbReference>
<dbReference type="UniPathway" id="UPA00124"/>
<gene>
    <name evidence="8" type="primary">rmlD_2</name>
    <name evidence="8" type="ORF">AUP74_01762</name>
</gene>
<dbReference type="PATRIC" id="fig|1769779.3.peg.1763"/>
<sequence length="301" mass="32501">MRVLLFGANGQVGRACQELMAGPEFELLPITRREADLSNPAEAYEAVVSREPQLVINASAYTAVDKAESEPELAQSVNGDSVAAMGKACAKVDIPLIHISTDYVFDGQGSKPYKEEDPVNPMGVYGATKLAGEQALEAGSNKVVILRSSWVFGEYGSNFVKTMLRLGASRPELGVVSDQVGKPTYATDIASVILSLTRIYRDTGDLPWGIYHCSNQGTCSWYDFACEIFNQAESQGFLESSPAVKPITTGQYPTPAARPAYSVLDCSKLERLLGAPLSHWQVGLERMLSHLAASAWLGESK</sequence>
<dbReference type="STRING" id="1769779.AUP74_01762"/>
<dbReference type="EC" id="1.1.1.133" evidence="3 6"/>
<dbReference type="OrthoDB" id="9803892at2"/>
<dbReference type="Gene3D" id="3.40.50.720">
    <property type="entry name" value="NAD(P)-binding Rossmann-like Domain"/>
    <property type="match status" value="1"/>
</dbReference>
<comment type="catalytic activity">
    <reaction evidence="5 6">
        <text>dTDP-beta-L-rhamnose + NADP(+) = dTDP-4-dehydro-beta-L-rhamnose + NADPH + H(+)</text>
        <dbReference type="Rhea" id="RHEA:21796"/>
        <dbReference type="ChEBI" id="CHEBI:15378"/>
        <dbReference type="ChEBI" id="CHEBI:57510"/>
        <dbReference type="ChEBI" id="CHEBI:57783"/>
        <dbReference type="ChEBI" id="CHEBI:58349"/>
        <dbReference type="ChEBI" id="CHEBI:62830"/>
        <dbReference type="EC" id="1.1.1.133"/>
    </reaction>
</comment>
<evidence type="ECO:0000256" key="2">
    <source>
        <dbReference type="ARBA" id="ARBA00010944"/>
    </source>
</evidence>
<feature type="domain" description="RmlD-like substrate binding" evidence="7">
    <location>
        <begin position="1"/>
        <end position="291"/>
    </location>
</feature>
<dbReference type="SUPFAM" id="SSF51735">
    <property type="entry name" value="NAD(P)-binding Rossmann-fold domains"/>
    <property type="match status" value="1"/>
</dbReference>
<comment type="function">
    <text evidence="6">Catalyzes the reduction of dTDP-6-deoxy-L-lyxo-4-hexulose to yield dTDP-L-rhamnose.</text>
</comment>